<evidence type="ECO:0000259" key="3">
    <source>
        <dbReference type="SMART" id="SM00013"/>
    </source>
</evidence>
<sequence>MQLVGWVLVVLSLFYSQITYACPDQCSCGKDYFSDETFVYCGSRGLTEVPTRIPTDIYEL</sequence>
<proteinExistence type="predicted"/>
<feature type="chain" id="PRO_5046475016" description="LRRNT domain-containing protein" evidence="2">
    <location>
        <begin position="22"/>
        <end position="60"/>
    </location>
</feature>
<dbReference type="InterPro" id="IPR032675">
    <property type="entry name" value="LRR_dom_sf"/>
</dbReference>
<gene>
    <name evidence="4" type="ORF">MHBO_003610</name>
</gene>
<evidence type="ECO:0000256" key="1">
    <source>
        <dbReference type="ARBA" id="ARBA00022729"/>
    </source>
</evidence>
<name>A0ABV2AQZ3_9EUKA</name>
<dbReference type="Pfam" id="PF01462">
    <property type="entry name" value="LRRNT"/>
    <property type="match status" value="1"/>
</dbReference>
<feature type="signal peptide" evidence="2">
    <location>
        <begin position="1"/>
        <end position="21"/>
    </location>
</feature>
<comment type="caution">
    <text evidence="4">The sequence shown here is derived from an EMBL/GenBank/DDBJ whole genome shotgun (WGS) entry which is preliminary data.</text>
</comment>
<evidence type="ECO:0000313" key="4">
    <source>
        <dbReference type="EMBL" id="MES1922093.1"/>
    </source>
</evidence>
<dbReference type="InterPro" id="IPR000372">
    <property type="entry name" value="LRRNT"/>
</dbReference>
<accession>A0ABV2AQZ3</accession>
<reference evidence="4 5" key="1">
    <citation type="journal article" date="2024" name="BMC Biol.">
        <title>Comparative genomics of Ascetosporea gives new insight into the evolutionary basis for animal parasitism in Rhizaria.</title>
        <authorList>
            <person name="Hiltunen Thoren M."/>
            <person name="Onut-Brannstrom I."/>
            <person name="Alfjorden A."/>
            <person name="Peckova H."/>
            <person name="Swords F."/>
            <person name="Hooper C."/>
            <person name="Holzer A.S."/>
            <person name="Bass D."/>
            <person name="Burki F."/>
        </authorList>
    </citation>
    <scope>NUCLEOTIDE SEQUENCE [LARGE SCALE GENOMIC DNA]</scope>
    <source>
        <strain evidence="4">20-A016</strain>
    </source>
</reference>
<evidence type="ECO:0000256" key="2">
    <source>
        <dbReference type="SAM" id="SignalP"/>
    </source>
</evidence>
<dbReference type="EMBL" id="JBDODL010002204">
    <property type="protein sequence ID" value="MES1922093.1"/>
    <property type="molecule type" value="Genomic_DNA"/>
</dbReference>
<dbReference type="Proteomes" id="UP001439008">
    <property type="component" value="Unassembled WGS sequence"/>
</dbReference>
<evidence type="ECO:0000313" key="5">
    <source>
        <dbReference type="Proteomes" id="UP001439008"/>
    </source>
</evidence>
<organism evidence="4 5">
    <name type="scientific">Bonamia ostreae</name>
    <dbReference type="NCBI Taxonomy" id="126728"/>
    <lineage>
        <taxon>Eukaryota</taxon>
        <taxon>Sar</taxon>
        <taxon>Rhizaria</taxon>
        <taxon>Endomyxa</taxon>
        <taxon>Ascetosporea</taxon>
        <taxon>Haplosporida</taxon>
        <taxon>Bonamia</taxon>
    </lineage>
</organism>
<feature type="domain" description="LRRNT" evidence="3">
    <location>
        <begin position="21"/>
        <end position="59"/>
    </location>
</feature>
<dbReference type="SMART" id="SM00013">
    <property type="entry name" value="LRRNT"/>
    <property type="match status" value="1"/>
</dbReference>
<dbReference type="Gene3D" id="3.80.10.10">
    <property type="entry name" value="Ribonuclease Inhibitor"/>
    <property type="match status" value="1"/>
</dbReference>
<keyword evidence="5" id="KW-1185">Reference proteome</keyword>
<protein>
    <recommendedName>
        <fullName evidence="3">LRRNT domain-containing protein</fullName>
    </recommendedName>
</protein>
<keyword evidence="1 2" id="KW-0732">Signal</keyword>